<dbReference type="PANTHER" id="PTHR21659:SF85">
    <property type="entry name" value="EXPRESSED PROTEIN"/>
    <property type="match status" value="1"/>
</dbReference>
<evidence type="ECO:0000256" key="5">
    <source>
        <dbReference type="ARBA" id="ARBA00023136"/>
    </source>
</evidence>
<proteinExistence type="inferred from homology"/>
<feature type="transmembrane region" description="Helical" evidence="7">
    <location>
        <begin position="46"/>
        <end position="66"/>
    </location>
</feature>
<comment type="subcellular location">
    <subcellularLocation>
        <location evidence="1">Membrane</location>
    </subcellularLocation>
</comment>
<evidence type="ECO:0000313" key="8">
    <source>
        <dbReference type="EMBL" id="GHJ85948.1"/>
    </source>
</evidence>
<comment type="similarity">
    <text evidence="2">Belongs to the UPF0057 (PMP3) family.</text>
</comment>
<keyword evidence="5 7" id="KW-0472">Membrane</keyword>
<dbReference type="GO" id="GO:0016020">
    <property type="term" value="C:membrane"/>
    <property type="evidence" value="ECO:0007669"/>
    <property type="project" value="UniProtKB-SubCell"/>
</dbReference>
<feature type="compositionally biased region" description="Basic and acidic residues" evidence="6">
    <location>
        <begin position="279"/>
        <end position="295"/>
    </location>
</feature>
<dbReference type="AlphaFoldDB" id="A0A8H3TRR3"/>
<reference evidence="8" key="1">
    <citation type="submission" date="2020-07" db="EMBL/GenBank/DDBJ databases">
        <title>Draft Genome Sequence of a Deep-Sea Yeast, Naganishia (Cryptococcus) liquefaciens strain N6.</title>
        <authorList>
            <person name="Han Y.W."/>
            <person name="Kajitani R."/>
            <person name="Morimoto H."/>
            <person name="Parhat M."/>
            <person name="Tsubouchi H."/>
            <person name="Bakenova O."/>
            <person name="Ogata M."/>
            <person name="Argunhan B."/>
            <person name="Aoki R."/>
            <person name="Kajiwara S."/>
            <person name="Itoh T."/>
            <person name="Iwasaki H."/>
        </authorList>
    </citation>
    <scope>NUCLEOTIDE SEQUENCE</scope>
    <source>
        <strain evidence="8">N6</strain>
    </source>
</reference>
<evidence type="ECO:0000313" key="9">
    <source>
        <dbReference type="Proteomes" id="UP000620104"/>
    </source>
</evidence>
<evidence type="ECO:0000256" key="3">
    <source>
        <dbReference type="ARBA" id="ARBA00022692"/>
    </source>
</evidence>
<evidence type="ECO:0000256" key="6">
    <source>
        <dbReference type="SAM" id="MobiDB-lite"/>
    </source>
</evidence>
<evidence type="ECO:0000256" key="4">
    <source>
        <dbReference type="ARBA" id="ARBA00022989"/>
    </source>
</evidence>
<accession>A0A8H3TRR3</accession>
<feature type="compositionally biased region" description="Basic and acidic residues" evidence="6">
    <location>
        <begin position="348"/>
        <end position="357"/>
    </location>
</feature>
<gene>
    <name evidence="8" type="ORF">NliqN6_2350</name>
</gene>
<dbReference type="EMBL" id="BLZA01000017">
    <property type="protein sequence ID" value="GHJ85948.1"/>
    <property type="molecule type" value="Genomic_DNA"/>
</dbReference>
<feature type="region of interest" description="Disordered" evidence="6">
    <location>
        <begin position="227"/>
        <end position="357"/>
    </location>
</feature>
<organism evidence="8 9">
    <name type="scientific">Naganishia liquefaciens</name>
    <dbReference type="NCBI Taxonomy" id="104408"/>
    <lineage>
        <taxon>Eukaryota</taxon>
        <taxon>Fungi</taxon>
        <taxon>Dikarya</taxon>
        <taxon>Basidiomycota</taxon>
        <taxon>Agaricomycotina</taxon>
        <taxon>Tremellomycetes</taxon>
        <taxon>Filobasidiales</taxon>
        <taxon>Filobasidiaceae</taxon>
        <taxon>Naganishia</taxon>
    </lineage>
</organism>
<comment type="caution">
    <text evidence="8">The sequence shown here is derived from an EMBL/GenBank/DDBJ whole genome shotgun (WGS) entry which is preliminary data.</text>
</comment>
<dbReference type="Pfam" id="PF01679">
    <property type="entry name" value="Pmp3"/>
    <property type="match status" value="1"/>
</dbReference>
<protein>
    <recommendedName>
        <fullName evidence="10">YqaE/Pmp3 family membrane protein</fullName>
    </recommendedName>
</protein>
<sequence length="357" mass="40223">MPIRAPTVISLKPRKHHGFFVLIWLCGLLLPPLAVAVRFGIGTDFFINVILTICGYFPGHFHNFYIQNIRNNYNKKRTPKWARKLGLVDEAEFERKKKKSQWSGRYQERNAESTMVGAELAEGEEGSNYDPAPVLTEEQERRARVDREGRLWRREEDEEFYGDGEFSMSERGGGSGGWGERGGGMRKTAGRRWARWFAGSANQRHWHYPANFEDADAAPDRFDRTRAARASPVPSNPRHKFGRNKSSKADKRAQFLAYAPNGNNNPIPGGSGGFDDPLDASRDGDVPEWGKDYGASRKKSGRTRSDTQGSGSIRNGRTSYDRSSYDRGGDYGYGSGEQPRTGGNSGRTVEENWDHQF</sequence>
<evidence type="ECO:0000256" key="7">
    <source>
        <dbReference type="SAM" id="Phobius"/>
    </source>
</evidence>
<evidence type="ECO:0008006" key="10">
    <source>
        <dbReference type="Google" id="ProtNLM"/>
    </source>
</evidence>
<keyword evidence="9" id="KW-1185">Reference proteome</keyword>
<feature type="region of interest" description="Disordered" evidence="6">
    <location>
        <begin position="164"/>
        <end position="185"/>
    </location>
</feature>
<name>A0A8H3TRR3_9TREE</name>
<feature type="compositionally biased region" description="Basic and acidic residues" evidence="6">
    <location>
        <begin position="319"/>
        <end position="329"/>
    </location>
</feature>
<evidence type="ECO:0000256" key="2">
    <source>
        <dbReference type="ARBA" id="ARBA00009530"/>
    </source>
</evidence>
<evidence type="ECO:0000256" key="1">
    <source>
        <dbReference type="ARBA" id="ARBA00004370"/>
    </source>
</evidence>
<keyword evidence="3 7" id="KW-0812">Transmembrane</keyword>
<dbReference type="InterPro" id="IPR000612">
    <property type="entry name" value="PMP3"/>
</dbReference>
<dbReference type="PANTHER" id="PTHR21659">
    <property type="entry name" value="HYDROPHOBIC PROTEIN RCI2 LOW TEMPERATURE AND SALT RESPONSIVE PROTEIN LTI6 -RELATED"/>
    <property type="match status" value="1"/>
</dbReference>
<feature type="compositionally biased region" description="Gly residues" evidence="6">
    <location>
        <begin position="171"/>
        <end position="182"/>
    </location>
</feature>
<dbReference type="OrthoDB" id="2152119at2759"/>
<keyword evidence="4 7" id="KW-1133">Transmembrane helix</keyword>
<feature type="compositionally biased region" description="Basic residues" evidence="6">
    <location>
        <begin position="237"/>
        <end position="246"/>
    </location>
</feature>
<feature type="compositionally biased region" description="Polar residues" evidence="6">
    <location>
        <begin position="306"/>
        <end position="318"/>
    </location>
</feature>
<dbReference type="Proteomes" id="UP000620104">
    <property type="component" value="Unassembled WGS sequence"/>
</dbReference>